<protein>
    <recommendedName>
        <fullName evidence="5">Ubiquitin-like protease family profile domain-containing protein</fullName>
    </recommendedName>
</protein>
<keyword evidence="2" id="KW-0645">Protease</keyword>
<dbReference type="GO" id="GO:0006508">
    <property type="term" value="P:proteolysis"/>
    <property type="evidence" value="ECO:0007669"/>
    <property type="project" value="UniProtKB-KW"/>
</dbReference>
<dbReference type="InterPro" id="IPR044613">
    <property type="entry name" value="Nep1/2-like"/>
</dbReference>
<dbReference type="PANTHER" id="PTHR46468:SF1">
    <property type="entry name" value="SENTRIN-SPECIFIC PROTEASE 8"/>
    <property type="match status" value="1"/>
</dbReference>
<dbReference type="PANTHER" id="PTHR46468">
    <property type="entry name" value="SENTRIN-SPECIFIC PROTEASE 8"/>
    <property type="match status" value="1"/>
</dbReference>
<dbReference type="PROSITE" id="PS50600">
    <property type="entry name" value="ULP_PROTEASE"/>
    <property type="match status" value="1"/>
</dbReference>
<dbReference type="VEuPathDB" id="CryptoDB:Cvel_19703"/>
<dbReference type="EMBL" id="CDMZ01000796">
    <property type="protein sequence ID" value="CEM21729.1"/>
    <property type="molecule type" value="Genomic_DNA"/>
</dbReference>
<sequence length="269" mass="29682">MAENKPVSLKFARLYPEDVALLSPGKWLNDSCIGFFFELVTSELSKEEAAASKGPFGTGEARDEAGCPSGGRDGAVLFMDPATSFWILTEDAESLEDVEDTFESLEIDQKHLILVAVNDNTDRLQTAGGTHWACLAWWRHPSSNRFVCFDSMAGGNERMARQMADRLHKVDVACRKNGQKQERKAKETQTEFRFEKGQCGQQDNCTDCGVFACMAAENLARTFLSLSSVSSTAASVATPAELRPSHAATFRQEFLSKVESIGHQQRRIA</sequence>
<dbReference type="GO" id="GO:0008234">
    <property type="term" value="F:cysteine-type peptidase activity"/>
    <property type="evidence" value="ECO:0007669"/>
    <property type="project" value="UniProtKB-KW"/>
</dbReference>
<dbReference type="Gene3D" id="3.40.395.10">
    <property type="entry name" value="Adenoviral Proteinase, Chain A"/>
    <property type="match status" value="1"/>
</dbReference>
<evidence type="ECO:0000313" key="6">
    <source>
        <dbReference type="EMBL" id="CEM21729.1"/>
    </source>
</evidence>
<gene>
    <name evidence="6" type="ORF">Cvel_19703</name>
</gene>
<dbReference type="InterPro" id="IPR038765">
    <property type="entry name" value="Papain-like_cys_pep_sf"/>
</dbReference>
<evidence type="ECO:0000256" key="1">
    <source>
        <dbReference type="ARBA" id="ARBA00005234"/>
    </source>
</evidence>
<accession>A0A0G4G0Z3</accession>
<dbReference type="InterPro" id="IPR003653">
    <property type="entry name" value="Peptidase_C48_C"/>
</dbReference>
<proteinExistence type="inferred from homology"/>
<evidence type="ECO:0000259" key="5">
    <source>
        <dbReference type="PROSITE" id="PS50600"/>
    </source>
</evidence>
<dbReference type="GO" id="GO:0000338">
    <property type="term" value="P:protein deneddylation"/>
    <property type="evidence" value="ECO:0007669"/>
    <property type="project" value="TreeGrafter"/>
</dbReference>
<dbReference type="GO" id="GO:0019784">
    <property type="term" value="F:deNEDDylase activity"/>
    <property type="evidence" value="ECO:0007669"/>
    <property type="project" value="InterPro"/>
</dbReference>
<evidence type="ECO:0000256" key="4">
    <source>
        <dbReference type="ARBA" id="ARBA00022807"/>
    </source>
</evidence>
<evidence type="ECO:0000256" key="3">
    <source>
        <dbReference type="ARBA" id="ARBA00022801"/>
    </source>
</evidence>
<feature type="domain" description="Ubiquitin-like protease family profile" evidence="5">
    <location>
        <begin position="12"/>
        <end position="219"/>
    </location>
</feature>
<dbReference type="SUPFAM" id="SSF54001">
    <property type="entry name" value="Cysteine proteinases"/>
    <property type="match status" value="1"/>
</dbReference>
<comment type="similarity">
    <text evidence="1">Belongs to the peptidase C48 family.</text>
</comment>
<evidence type="ECO:0000256" key="2">
    <source>
        <dbReference type="ARBA" id="ARBA00022670"/>
    </source>
</evidence>
<keyword evidence="3" id="KW-0378">Hydrolase</keyword>
<keyword evidence="4" id="KW-0788">Thiol protease</keyword>
<dbReference type="AlphaFoldDB" id="A0A0G4G0Z3"/>
<organism evidence="6">
    <name type="scientific">Chromera velia CCMP2878</name>
    <dbReference type="NCBI Taxonomy" id="1169474"/>
    <lineage>
        <taxon>Eukaryota</taxon>
        <taxon>Sar</taxon>
        <taxon>Alveolata</taxon>
        <taxon>Colpodellida</taxon>
        <taxon>Chromeraceae</taxon>
        <taxon>Chromera</taxon>
    </lineage>
</organism>
<name>A0A0G4G0Z3_9ALVE</name>
<reference evidence="6" key="1">
    <citation type="submission" date="2014-11" db="EMBL/GenBank/DDBJ databases">
        <authorList>
            <person name="Otto D Thomas"/>
            <person name="Naeem Raeece"/>
        </authorList>
    </citation>
    <scope>NUCLEOTIDE SEQUENCE</scope>
</reference>
<dbReference type="Pfam" id="PF02902">
    <property type="entry name" value="Peptidase_C48"/>
    <property type="match status" value="1"/>
</dbReference>